<evidence type="ECO:0000256" key="2">
    <source>
        <dbReference type="SAM" id="MobiDB-lite"/>
    </source>
</evidence>
<dbReference type="SUPFAM" id="SSF47781">
    <property type="entry name" value="RuvA domain 2-like"/>
    <property type="match status" value="1"/>
</dbReference>
<reference evidence="4" key="1">
    <citation type="submission" date="2023-03" db="EMBL/GenBank/DDBJ databases">
        <authorList>
            <person name="Steffen K."/>
            <person name="Cardenas P."/>
        </authorList>
    </citation>
    <scope>NUCLEOTIDE SEQUENCE</scope>
</reference>
<dbReference type="InterPro" id="IPR057666">
    <property type="entry name" value="DrpA_SLOG"/>
</dbReference>
<protein>
    <submittedName>
        <fullName evidence="4">Protein Smf</fullName>
    </submittedName>
</protein>
<dbReference type="AlphaFoldDB" id="A0AA35X8W9"/>
<feature type="domain" description="Smf/DprA SLOG" evidence="3">
    <location>
        <begin position="80"/>
        <end position="195"/>
    </location>
</feature>
<dbReference type="InterPro" id="IPR010994">
    <property type="entry name" value="RuvA_2-like"/>
</dbReference>
<accession>A0AA35X8W9</accession>
<dbReference type="PANTHER" id="PTHR43022:SF1">
    <property type="entry name" value="PROTEIN SMF"/>
    <property type="match status" value="1"/>
</dbReference>
<keyword evidence="5" id="KW-1185">Reference proteome</keyword>
<dbReference type="PANTHER" id="PTHR43022">
    <property type="entry name" value="PROTEIN SMF"/>
    <property type="match status" value="1"/>
</dbReference>
<name>A0AA35X8W9_GEOBA</name>
<evidence type="ECO:0000259" key="3">
    <source>
        <dbReference type="Pfam" id="PF02481"/>
    </source>
</evidence>
<feature type="region of interest" description="Disordered" evidence="2">
    <location>
        <begin position="193"/>
        <end position="219"/>
    </location>
</feature>
<dbReference type="InterPro" id="IPR003488">
    <property type="entry name" value="DprA"/>
</dbReference>
<dbReference type="Gene3D" id="3.40.50.450">
    <property type="match status" value="1"/>
</dbReference>
<sequence length="219" mass="23939">MEHDELKHWIAFTKVPYIGTVRIRLLEKRFGKLSGAWSASEGDLREAGLDERATRSVLRHRNKIDPDAELALLDRHSCSAITWNDSEYPARLKEIDDAPPVLYIKGELLPKDERSVAVVGTRRVTAYGREVTHRLSSDLAKSDVVVVSGLASGVDGIAHRAALEAGGRTLAVLGNGVDIVYPRQHARLAEQIAKTAPSYRNTPSAPSRRPSTSPGGIAF</sequence>
<gene>
    <name evidence="4" type="ORF">GBAR_LOCUS26787</name>
</gene>
<feature type="compositionally biased region" description="Low complexity" evidence="2">
    <location>
        <begin position="202"/>
        <end position="219"/>
    </location>
</feature>
<proteinExistence type="inferred from homology"/>
<dbReference type="EMBL" id="CASHTH010003736">
    <property type="protein sequence ID" value="CAI8048594.1"/>
    <property type="molecule type" value="Genomic_DNA"/>
</dbReference>
<evidence type="ECO:0000313" key="5">
    <source>
        <dbReference type="Proteomes" id="UP001174909"/>
    </source>
</evidence>
<organism evidence="4 5">
    <name type="scientific">Geodia barretti</name>
    <name type="common">Barrett's horny sponge</name>
    <dbReference type="NCBI Taxonomy" id="519541"/>
    <lineage>
        <taxon>Eukaryota</taxon>
        <taxon>Metazoa</taxon>
        <taxon>Porifera</taxon>
        <taxon>Demospongiae</taxon>
        <taxon>Heteroscleromorpha</taxon>
        <taxon>Tetractinellida</taxon>
        <taxon>Astrophorina</taxon>
        <taxon>Geodiidae</taxon>
        <taxon>Geodia</taxon>
    </lineage>
</organism>
<evidence type="ECO:0000256" key="1">
    <source>
        <dbReference type="ARBA" id="ARBA00006525"/>
    </source>
</evidence>
<comment type="caution">
    <text evidence="4">The sequence shown here is derived from an EMBL/GenBank/DDBJ whole genome shotgun (WGS) entry which is preliminary data.</text>
</comment>
<dbReference type="SUPFAM" id="SSF102405">
    <property type="entry name" value="MCP/YpsA-like"/>
    <property type="match status" value="1"/>
</dbReference>
<dbReference type="Pfam" id="PF02481">
    <property type="entry name" value="DNA_processg_A"/>
    <property type="match status" value="1"/>
</dbReference>
<dbReference type="Proteomes" id="UP001174909">
    <property type="component" value="Unassembled WGS sequence"/>
</dbReference>
<evidence type="ECO:0000313" key="4">
    <source>
        <dbReference type="EMBL" id="CAI8048594.1"/>
    </source>
</evidence>
<comment type="similarity">
    <text evidence="1">Belongs to the DprA/Smf family.</text>
</comment>